<feature type="transmembrane region" description="Helical" evidence="1">
    <location>
        <begin position="39"/>
        <end position="55"/>
    </location>
</feature>
<dbReference type="EMBL" id="MLQS01000033">
    <property type="protein sequence ID" value="OIJ16840.1"/>
    <property type="molecule type" value="Genomic_DNA"/>
</dbReference>
<evidence type="ECO:0000313" key="3">
    <source>
        <dbReference type="EMBL" id="OIJ21659.1"/>
    </source>
</evidence>
<dbReference type="AlphaFoldDB" id="A0A1S2LXC0"/>
<sequence>MRVLLELLRIIFIFAILATLIGGIPHAIYSNIGIHTEKYGWTAMLGVFILIFVLYRNKLQFSGWYEGKGREKLPIAVSKTLIISAIVLLLSPPILHFFIN</sequence>
<dbReference type="EMBL" id="MLQS01000001">
    <property type="protein sequence ID" value="OIJ21659.1"/>
    <property type="molecule type" value="Genomic_DNA"/>
</dbReference>
<dbReference type="InterPro" id="IPR054235">
    <property type="entry name" value="DUF6962"/>
</dbReference>
<evidence type="ECO:0000256" key="1">
    <source>
        <dbReference type="SAM" id="Phobius"/>
    </source>
</evidence>
<keyword evidence="1" id="KW-0472">Membrane</keyword>
<organism evidence="2 4">
    <name type="scientific">Anaerobacillus alkalidiazotrophicus</name>
    <dbReference type="NCBI Taxonomy" id="472963"/>
    <lineage>
        <taxon>Bacteria</taxon>
        <taxon>Bacillati</taxon>
        <taxon>Bacillota</taxon>
        <taxon>Bacilli</taxon>
        <taxon>Bacillales</taxon>
        <taxon>Bacillaceae</taxon>
        <taxon>Anaerobacillus</taxon>
    </lineage>
</organism>
<reference evidence="2 4" key="1">
    <citation type="submission" date="2016-10" db="EMBL/GenBank/DDBJ databases">
        <title>Draft genome sequences of four alkaliphilic bacteria belonging to the Anaerobacillus genus.</title>
        <authorList>
            <person name="Bassil N.M."/>
            <person name="Lloyd J.R."/>
        </authorList>
    </citation>
    <scope>NUCLEOTIDE SEQUENCE [LARGE SCALE GENOMIC DNA]</scope>
    <source>
        <strain evidence="2 4">DSM 22531</strain>
    </source>
</reference>
<keyword evidence="1" id="KW-0812">Transmembrane</keyword>
<evidence type="ECO:0000313" key="2">
    <source>
        <dbReference type="EMBL" id="OIJ16840.1"/>
    </source>
</evidence>
<evidence type="ECO:0000313" key="4">
    <source>
        <dbReference type="Proteomes" id="UP000180057"/>
    </source>
</evidence>
<protein>
    <submittedName>
        <fullName evidence="2">Uncharacterized protein</fullName>
    </submittedName>
</protein>
<dbReference type="Proteomes" id="UP000180057">
    <property type="component" value="Unassembled WGS sequence"/>
</dbReference>
<dbReference type="OrthoDB" id="2428268at2"/>
<gene>
    <name evidence="3" type="ORF">BKP45_02740</name>
    <name evidence="2" type="ORF">BKP45_20925</name>
</gene>
<keyword evidence="4" id="KW-1185">Reference proteome</keyword>
<proteinExistence type="predicted"/>
<accession>A0A1S2LXC0</accession>
<feature type="transmembrane region" description="Helical" evidence="1">
    <location>
        <begin position="7"/>
        <end position="27"/>
    </location>
</feature>
<keyword evidence="1" id="KW-1133">Transmembrane helix</keyword>
<dbReference type="RefSeq" id="WP_071388249.1">
    <property type="nucleotide sequence ID" value="NZ_MLQS01000001.1"/>
</dbReference>
<name>A0A1S2LXC0_9BACI</name>
<feature type="transmembrane region" description="Helical" evidence="1">
    <location>
        <begin position="76"/>
        <end position="99"/>
    </location>
</feature>
<dbReference type="Pfam" id="PF22285">
    <property type="entry name" value="DUF6962"/>
    <property type="match status" value="1"/>
</dbReference>
<comment type="caution">
    <text evidence="2">The sequence shown here is derived from an EMBL/GenBank/DDBJ whole genome shotgun (WGS) entry which is preliminary data.</text>
</comment>